<gene>
    <name evidence="2" type="ORF">AKJ62_01800</name>
</gene>
<reference evidence="2 3" key="1">
    <citation type="journal article" date="2016" name="Sci. Rep.">
        <title>Metabolic traits of an uncultured archaeal lineage -MSBL1- from brine pools of the Red Sea.</title>
        <authorList>
            <person name="Mwirichia R."/>
            <person name="Alam I."/>
            <person name="Rashid M."/>
            <person name="Vinu M."/>
            <person name="Ba-Alawi W."/>
            <person name="Anthony Kamau A."/>
            <person name="Kamanda Ngugi D."/>
            <person name="Goker M."/>
            <person name="Klenk H.P."/>
            <person name="Bajic V."/>
            <person name="Stingl U."/>
        </authorList>
    </citation>
    <scope>NUCLEOTIDE SEQUENCE [LARGE SCALE GENOMIC DNA]</scope>
    <source>
        <strain evidence="2">SCGC-AAA259D14</strain>
    </source>
</reference>
<dbReference type="AlphaFoldDB" id="A0A133U7A6"/>
<evidence type="ECO:0000313" key="2">
    <source>
        <dbReference type="EMBL" id="KXA90067.1"/>
    </source>
</evidence>
<evidence type="ECO:0000256" key="1">
    <source>
        <dbReference type="SAM" id="MobiDB-lite"/>
    </source>
</evidence>
<name>A0A133U7A6_9EURY</name>
<feature type="region of interest" description="Disordered" evidence="1">
    <location>
        <begin position="28"/>
        <end position="69"/>
    </location>
</feature>
<evidence type="ECO:0000313" key="3">
    <source>
        <dbReference type="Proteomes" id="UP000070589"/>
    </source>
</evidence>
<dbReference type="Proteomes" id="UP000070589">
    <property type="component" value="Unassembled WGS sequence"/>
</dbReference>
<proteinExistence type="predicted"/>
<dbReference type="EMBL" id="LHXL01000014">
    <property type="protein sequence ID" value="KXA90067.1"/>
    <property type="molecule type" value="Genomic_DNA"/>
</dbReference>
<organism evidence="2 3">
    <name type="scientific">candidate division MSBL1 archaeon SCGC-AAA259D14</name>
    <dbReference type="NCBI Taxonomy" id="1698261"/>
    <lineage>
        <taxon>Archaea</taxon>
        <taxon>Methanobacteriati</taxon>
        <taxon>Methanobacteriota</taxon>
        <taxon>candidate division MSBL1</taxon>
    </lineage>
</organism>
<keyword evidence="3" id="KW-1185">Reference proteome</keyword>
<comment type="caution">
    <text evidence="2">The sequence shown here is derived from an EMBL/GenBank/DDBJ whole genome shotgun (WGS) entry which is preliminary data.</text>
</comment>
<feature type="compositionally biased region" description="Basic and acidic residues" evidence="1">
    <location>
        <begin position="38"/>
        <end position="63"/>
    </location>
</feature>
<sequence length="69" mass="8297">MVEPVKINCDKCGYEWWTKSKMKWVSCPNCQSKTKHPKKEEETEKEEKKEEKTEEKEEPEKRGKMGVTY</sequence>
<protein>
    <submittedName>
        <fullName evidence="2">Uncharacterized protein</fullName>
    </submittedName>
</protein>
<accession>A0A133U7A6</accession>